<evidence type="ECO:0000259" key="11">
    <source>
        <dbReference type="Pfam" id="PF01636"/>
    </source>
</evidence>
<dbReference type="Gene3D" id="1.20.1270.170">
    <property type="match status" value="1"/>
</dbReference>
<evidence type="ECO:0000256" key="5">
    <source>
        <dbReference type="ARBA" id="ARBA00022723"/>
    </source>
</evidence>
<keyword evidence="3" id="KW-0597">Phosphoprotein</keyword>
<evidence type="ECO:0000256" key="3">
    <source>
        <dbReference type="ARBA" id="ARBA00022553"/>
    </source>
</evidence>
<evidence type="ECO:0000256" key="9">
    <source>
        <dbReference type="ARBA" id="ARBA00022842"/>
    </source>
</evidence>
<accession>A0A3B0WV36</accession>
<evidence type="ECO:0000313" key="12">
    <source>
        <dbReference type="EMBL" id="VAW55022.1"/>
    </source>
</evidence>
<keyword evidence="1" id="KW-0963">Cytoplasm</keyword>
<name>A0A3B0WV36_9ZZZZ</name>
<dbReference type="InterPro" id="IPR002575">
    <property type="entry name" value="Aminoglycoside_PTrfase"/>
</dbReference>
<feature type="domain" description="Aminoglycoside phosphotransferase" evidence="11">
    <location>
        <begin position="38"/>
        <end position="269"/>
    </location>
</feature>
<dbReference type="PANTHER" id="PTHR39573:SF1">
    <property type="entry name" value="STRESS RESPONSE KINASE A"/>
    <property type="match status" value="1"/>
</dbReference>
<sequence>MQKNSLKLDYTDLTPETILSAVESAGYETSGRLLALNSYENRVYRCELEGVQEGSKKNDTAIITKFYRPGRWSDAAIAEEHQFALELLESEIPVVAPIIIDGVSLFQHQGYRFSIYPLRGGRWPDLESRDDLNWMGRFIARIHNVGRTASFEQRHQIEIKRMGFEPAAYLQEHKFIPDYLQEAYQTLTDDLLKEVQAAFDRCGSYQSIRLHGDCHRSNVLWTDDGPHFVDLDDCCNGPAIQDLWMLLSGERQEMTEQLCDLLEGYEEFAELDLKELHLIEALRSLRMMHYAAWLAKRWEDSAFPLAFPWFNTNQYWEQHVLELREQLSRLHEPILVV</sequence>
<evidence type="ECO:0000256" key="10">
    <source>
        <dbReference type="ARBA" id="ARBA00023016"/>
    </source>
</evidence>
<keyword evidence="5" id="KW-0479">Metal-binding</keyword>
<evidence type="ECO:0000256" key="4">
    <source>
        <dbReference type="ARBA" id="ARBA00022679"/>
    </source>
</evidence>
<dbReference type="PANTHER" id="PTHR39573">
    <property type="entry name" value="STRESS RESPONSE KINASE A"/>
    <property type="match status" value="1"/>
</dbReference>
<dbReference type="Pfam" id="PF01636">
    <property type="entry name" value="APH"/>
    <property type="match status" value="1"/>
</dbReference>
<evidence type="ECO:0000256" key="8">
    <source>
        <dbReference type="ARBA" id="ARBA00022840"/>
    </source>
</evidence>
<dbReference type="GO" id="GO:0004674">
    <property type="term" value="F:protein serine/threonine kinase activity"/>
    <property type="evidence" value="ECO:0007669"/>
    <property type="project" value="UniProtKB-KW"/>
</dbReference>
<protein>
    <submittedName>
        <fullName evidence="12">YihE protein, required for LPS synthesis</fullName>
    </submittedName>
</protein>
<keyword evidence="4" id="KW-0808">Transferase</keyword>
<reference evidence="12" key="1">
    <citation type="submission" date="2018-06" db="EMBL/GenBank/DDBJ databases">
        <authorList>
            <person name="Zhirakovskaya E."/>
        </authorList>
    </citation>
    <scope>NUCLEOTIDE SEQUENCE</scope>
</reference>
<dbReference type="GO" id="GO:0046872">
    <property type="term" value="F:metal ion binding"/>
    <property type="evidence" value="ECO:0007669"/>
    <property type="project" value="UniProtKB-KW"/>
</dbReference>
<keyword evidence="8" id="KW-0067">ATP-binding</keyword>
<gene>
    <name evidence="12" type="ORF">MNBD_GAMMA06-1393</name>
</gene>
<keyword evidence="2" id="KW-0723">Serine/threonine-protein kinase</keyword>
<dbReference type="GO" id="GO:0005524">
    <property type="term" value="F:ATP binding"/>
    <property type="evidence" value="ECO:0007669"/>
    <property type="project" value="UniProtKB-KW"/>
</dbReference>
<dbReference type="Gene3D" id="1.10.510.10">
    <property type="entry name" value="Transferase(Phosphotransferase) domain 1"/>
    <property type="match status" value="1"/>
</dbReference>
<dbReference type="NCBIfam" id="NF008738">
    <property type="entry name" value="PRK11768.1"/>
    <property type="match status" value="1"/>
</dbReference>
<dbReference type="EMBL" id="UOFD01000082">
    <property type="protein sequence ID" value="VAW55022.1"/>
    <property type="molecule type" value="Genomic_DNA"/>
</dbReference>
<evidence type="ECO:0000256" key="1">
    <source>
        <dbReference type="ARBA" id="ARBA00022490"/>
    </source>
</evidence>
<evidence type="ECO:0000256" key="6">
    <source>
        <dbReference type="ARBA" id="ARBA00022741"/>
    </source>
</evidence>
<evidence type="ECO:0000256" key="2">
    <source>
        <dbReference type="ARBA" id="ARBA00022527"/>
    </source>
</evidence>
<dbReference type="InterPro" id="IPR011009">
    <property type="entry name" value="Kinase-like_dom_sf"/>
</dbReference>
<evidence type="ECO:0000256" key="7">
    <source>
        <dbReference type="ARBA" id="ARBA00022777"/>
    </source>
</evidence>
<keyword evidence="6" id="KW-0547">Nucleotide-binding</keyword>
<organism evidence="12">
    <name type="scientific">hydrothermal vent metagenome</name>
    <dbReference type="NCBI Taxonomy" id="652676"/>
    <lineage>
        <taxon>unclassified sequences</taxon>
        <taxon>metagenomes</taxon>
        <taxon>ecological metagenomes</taxon>
    </lineage>
</organism>
<dbReference type="GO" id="GO:0005737">
    <property type="term" value="C:cytoplasm"/>
    <property type="evidence" value="ECO:0007669"/>
    <property type="project" value="TreeGrafter"/>
</dbReference>
<dbReference type="HAMAP" id="MF_01497">
    <property type="entry name" value="SrkA_kinase"/>
    <property type="match status" value="1"/>
</dbReference>
<keyword evidence="9" id="KW-0460">Magnesium</keyword>
<dbReference type="InterPro" id="IPR032882">
    <property type="entry name" value="SrkA/RdoA"/>
</dbReference>
<dbReference type="Gene3D" id="3.30.200.70">
    <property type="match status" value="1"/>
</dbReference>
<dbReference type="SUPFAM" id="SSF56112">
    <property type="entry name" value="Protein kinase-like (PK-like)"/>
    <property type="match status" value="1"/>
</dbReference>
<keyword evidence="7" id="KW-0418">Kinase</keyword>
<dbReference type="AlphaFoldDB" id="A0A3B0WV36"/>
<proteinExistence type="inferred from homology"/>
<keyword evidence="10" id="KW-0346">Stress response</keyword>